<dbReference type="AlphaFoldDB" id="A0A169FTN8"/>
<keyword evidence="6 11" id="KW-0418">Kinase</keyword>
<evidence type="ECO:0000256" key="7">
    <source>
        <dbReference type="ARBA" id="ARBA00022840"/>
    </source>
</evidence>
<dbReference type="SUPFAM" id="SSF55874">
    <property type="entry name" value="ATPase domain of HSP90 chaperone/DNA topoisomerase II/histidine kinase"/>
    <property type="match status" value="1"/>
</dbReference>
<organism evidence="11 12">
    <name type="scientific">Cytobacillus oceanisediminis 2691</name>
    <dbReference type="NCBI Taxonomy" id="1196031"/>
    <lineage>
        <taxon>Bacteria</taxon>
        <taxon>Bacillati</taxon>
        <taxon>Bacillota</taxon>
        <taxon>Bacilli</taxon>
        <taxon>Bacillales</taxon>
        <taxon>Bacillaceae</taxon>
        <taxon>Cytobacillus</taxon>
    </lineage>
</organism>
<dbReference type="PANTHER" id="PTHR24421:SF10">
    <property type="entry name" value="NITRATE_NITRITE SENSOR PROTEIN NARQ"/>
    <property type="match status" value="1"/>
</dbReference>
<keyword evidence="3" id="KW-0597">Phosphoprotein</keyword>
<keyword evidence="7" id="KW-0067">ATP-binding</keyword>
<dbReference type="GO" id="GO:0046983">
    <property type="term" value="F:protein dimerization activity"/>
    <property type="evidence" value="ECO:0007669"/>
    <property type="project" value="InterPro"/>
</dbReference>
<dbReference type="Gene3D" id="1.20.5.1930">
    <property type="match status" value="1"/>
</dbReference>
<protein>
    <recommendedName>
        <fullName evidence="2">histidine kinase</fullName>
        <ecNumber evidence="2">2.7.13.3</ecNumber>
    </recommendedName>
</protein>
<dbReference type="InterPro" id="IPR036890">
    <property type="entry name" value="HATPase_C_sf"/>
</dbReference>
<dbReference type="Gene3D" id="3.30.565.10">
    <property type="entry name" value="Histidine kinase-like ATPase, C-terminal domain"/>
    <property type="match status" value="1"/>
</dbReference>
<evidence type="ECO:0000256" key="2">
    <source>
        <dbReference type="ARBA" id="ARBA00012438"/>
    </source>
</evidence>
<evidence type="ECO:0000259" key="9">
    <source>
        <dbReference type="Pfam" id="PF02518"/>
    </source>
</evidence>
<comment type="catalytic activity">
    <reaction evidence="1">
        <text>ATP + protein L-histidine = ADP + protein N-phospho-L-histidine.</text>
        <dbReference type="EC" id="2.7.13.3"/>
    </reaction>
</comment>
<dbReference type="CDD" id="cd16917">
    <property type="entry name" value="HATPase_UhpB-NarQ-NarX-like"/>
    <property type="match status" value="1"/>
</dbReference>
<dbReference type="STRING" id="1196031.A361_18025"/>
<evidence type="ECO:0000256" key="4">
    <source>
        <dbReference type="ARBA" id="ARBA00022679"/>
    </source>
</evidence>
<dbReference type="KEGG" id="bon:A361_18025"/>
<evidence type="ECO:0000256" key="5">
    <source>
        <dbReference type="ARBA" id="ARBA00022741"/>
    </source>
</evidence>
<dbReference type="PANTHER" id="PTHR24421">
    <property type="entry name" value="NITRATE/NITRITE SENSOR PROTEIN NARX-RELATED"/>
    <property type="match status" value="1"/>
</dbReference>
<dbReference type="Pfam" id="PF07730">
    <property type="entry name" value="HisKA_3"/>
    <property type="match status" value="1"/>
</dbReference>
<proteinExistence type="predicted"/>
<evidence type="ECO:0000259" key="10">
    <source>
        <dbReference type="Pfam" id="PF07730"/>
    </source>
</evidence>
<dbReference type="EC" id="2.7.13.3" evidence="2"/>
<dbReference type="GO" id="GO:0016020">
    <property type="term" value="C:membrane"/>
    <property type="evidence" value="ECO:0007669"/>
    <property type="project" value="InterPro"/>
</dbReference>
<evidence type="ECO:0000256" key="8">
    <source>
        <dbReference type="ARBA" id="ARBA00023012"/>
    </source>
</evidence>
<feature type="domain" description="Signal transduction histidine kinase subgroup 3 dimerisation and phosphoacceptor" evidence="10">
    <location>
        <begin position="23"/>
        <end position="86"/>
    </location>
</feature>
<name>A0A169FTN8_9BACI</name>
<dbReference type="GO" id="GO:0005524">
    <property type="term" value="F:ATP binding"/>
    <property type="evidence" value="ECO:0007669"/>
    <property type="project" value="UniProtKB-KW"/>
</dbReference>
<keyword evidence="8" id="KW-0902">Two-component regulatory system</keyword>
<dbReference type="eggNOG" id="COG4585">
    <property type="taxonomic scope" value="Bacteria"/>
</dbReference>
<dbReference type="Pfam" id="PF02518">
    <property type="entry name" value="HATPase_c"/>
    <property type="match status" value="1"/>
</dbReference>
<evidence type="ECO:0000256" key="6">
    <source>
        <dbReference type="ARBA" id="ARBA00022777"/>
    </source>
</evidence>
<dbReference type="InterPro" id="IPR003594">
    <property type="entry name" value="HATPase_dom"/>
</dbReference>
<reference evidence="11 12" key="1">
    <citation type="submission" date="2016-04" db="EMBL/GenBank/DDBJ databases">
        <title>Complete genome sequence of Bacillus oceanisediminis strain 2691.</title>
        <authorList>
            <person name="Jeong H."/>
            <person name="Kim H.J."/>
            <person name="Lee D.-W."/>
        </authorList>
    </citation>
    <scope>NUCLEOTIDE SEQUENCE [LARGE SCALE GENOMIC DNA]</scope>
    <source>
        <strain evidence="11 12">2691</strain>
    </source>
</reference>
<dbReference type="EMBL" id="CP015506">
    <property type="protein sequence ID" value="AND40965.1"/>
    <property type="molecule type" value="Genomic_DNA"/>
</dbReference>
<evidence type="ECO:0000256" key="1">
    <source>
        <dbReference type="ARBA" id="ARBA00000085"/>
    </source>
</evidence>
<dbReference type="InterPro" id="IPR050482">
    <property type="entry name" value="Sensor_HK_TwoCompSys"/>
</dbReference>
<dbReference type="InterPro" id="IPR011712">
    <property type="entry name" value="Sig_transdc_His_kin_sub3_dim/P"/>
</dbReference>
<dbReference type="Proteomes" id="UP000077856">
    <property type="component" value="Chromosome"/>
</dbReference>
<keyword evidence="4" id="KW-0808">Transferase</keyword>
<evidence type="ECO:0000313" key="12">
    <source>
        <dbReference type="Proteomes" id="UP000077856"/>
    </source>
</evidence>
<dbReference type="GO" id="GO:0000155">
    <property type="term" value="F:phosphorelay sensor kinase activity"/>
    <property type="evidence" value="ECO:0007669"/>
    <property type="project" value="InterPro"/>
</dbReference>
<gene>
    <name evidence="11" type="ORF">A361_18025</name>
</gene>
<accession>A0A169FTN8</accession>
<evidence type="ECO:0000256" key="3">
    <source>
        <dbReference type="ARBA" id="ARBA00022553"/>
    </source>
</evidence>
<keyword evidence="5" id="KW-0547">Nucleotide-binding</keyword>
<dbReference type="RefSeq" id="WP_019381180.1">
    <property type="nucleotide sequence ID" value="NZ_CP015506.1"/>
</dbReference>
<sequence length="216" mass="23947">MEIQPAKKNISSYIIQSQEDEIKRIALELHEGVGQTLYSLYTGMQFIQTAVDQPEMRGYIGDMAQMMEKTIQEIRLLAVELHPPALGTLGLLPALKSYLKLYTSTYGITVDLQNEGMEVQINERESITLFRVCQEALANIARYADTMSAAIFLQWKPGQLSINIEDKGKGFDVNAGMQKSSGLAAMIERMCLISGKCVISSKIGEGTTIDISLPLY</sequence>
<feature type="domain" description="Histidine kinase/HSP90-like ATPase" evidence="9">
    <location>
        <begin position="127"/>
        <end position="215"/>
    </location>
</feature>
<evidence type="ECO:0000313" key="11">
    <source>
        <dbReference type="EMBL" id="AND40965.1"/>
    </source>
</evidence>